<dbReference type="Proteomes" id="UP000094869">
    <property type="component" value="Unassembled WGS sequence"/>
</dbReference>
<reference evidence="2 3" key="2">
    <citation type="submission" date="2016-08" db="EMBL/GenBank/DDBJ databases">
        <authorList>
            <person name="Seilhamer J.J."/>
        </authorList>
    </citation>
    <scope>NUCLEOTIDE SEQUENCE [LARGE SCALE GENOMIC DNA]</scope>
    <source>
        <strain evidence="2 3">NML150140-1</strain>
    </source>
</reference>
<protein>
    <submittedName>
        <fullName evidence="2">Uncharacterized protein</fullName>
    </submittedName>
</protein>
<evidence type="ECO:0000313" key="4">
    <source>
        <dbReference type="Proteomes" id="UP000094869"/>
    </source>
</evidence>
<evidence type="ECO:0000313" key="1">
    <source>
        <dbReference type="EMBL" id="ODR44503.1"/>
    </source>
</evidence>
<name>A0A1E3UAK6_9FIRM</name>
<comment type="caution">
    <text evidence="2">The sequence shown here is derived from an EMBL/GenBank/DDBJ whole genome shotgun (WGS) entry which is preliminary data.</text>
</comment>
<organism evidence="2 3">
    <name type="scientific">Eisenbergiella tayi</name>
    <dbReference type="NCBI Taxonomy" id="1432052"/>
    <lineage>
        <taxon>Bacteria</taxon>
        <taxon>Bacillati</taxon>
        <taxon>Bacillota</taxon>
        <taxon>Clostridia</taxon>
        <taxon>Lachnospirales</taxon>
        <taxon>Lachnospiraceae</taxon>
        <taxon>Eisenbergiella</taxon>
    </lineage>
</organism>
<evidence type="ECO:0000313" key="3">
    <source>
        <dbReference type="Proteomes" id="UP000094271"/>
    </source>
</evidence>
<dbReference type="EMBL" id="MEHA01000026">
    <property type="protein sequence ID" value="ODR45557.1"/>
    <property type="molecule type" value="Genomic_DNA"/>
</dbReference>
<keyword evidence="4" id="KW-1185">Reference proteome</keyword>
<reference evidence="1 4" key="1">
    <citation type="submission" date="2016-08" db="EMBL/GenBank/DDBJ databases">
        <title>Characterization of Isolates of Eisenbergiella tayi Derived from Blood Cultures, Using Whole Genome Sequencing.</title>
        <authorList>
            <person name="Bernier A.-M."/>
            <person name="Burdz T."/>
            <person name="Wiebe D."/>
            <person name="Bernard K."/>
        </authorList>
    </citation>
    <scope>NUCLEOTIDE SEQUENCE [LARGE SCALE GENOMIC DNA]</scope>
    <source>
        <strain evidence="1 4">NML120146</strain>
    </source>
</reference>
<gene>
    <name evidence="2" type="ORF">BEI59_26230</name>
    <name evidence="1" type="ORF">BEI63_30665</name>
</gene>
<proteinExistence type="predicted"/>
<accession>A0A1E3UAK6</accession>
<dbReference type="EMBL" id="MEHD01000055">
    <property type="protein sequence ID" value="ODR44503.1"/>
    <property type="molecule type" value="Genomic_DNA"/>
</dbReference>
<dbReference type="OrthoDB" id="5184300at2"/>
<dbReference type="AlphaFoldDB" id="A0A1E3UAK6"/>
<dbReference type="RefSeq" id="WP_069410449.1">
    <property type="nucleotide sequence ID" value="NZ_JAQCZP010000026.1"/>
</dbReference>
<evidence type="ECO:0000313" key="2">
    <source>
        <dbReference type="EMBL" id="ODR45557.1"/>
    </source>
</evidence>
<dbReference type="Proteomes" id="UP000094271">
    <property type="component" value="Unassembled WGS sequence"/>
</dbReference>
<sequence length="267" mass="30841">MTLIVGWLACDQRGPCSAYIASDSRISNNKSFYDNSQKTFALKNTPDILGYCGEMLFTYQILTRLTSVCDAGMLLSSDMDYKDRNEIIFNEIKKAHSTYKFNNDRIKIYHIGRNKKRLFDANVYIWDGRVWTNSNIDTNYSNSMKLFSDGSGKNEFEENFLNFKNENNEGTSRNYFHCFCDIVKKIKDKHTGGVPQLVGLYNGNKFNGMYHGIIIDGQAYYQGLKVGNMYEMSNIRWYNEKFEICDWGTKKRQAGAMIQPISRKATP</sequence>